<organism evidence="2 3">
    <name type="scientific">Clostridium symbiosum</name>
    <name type="common">Bacteroides symbiosus</name>
    <dbReference type="NCBI Taxonomy" id="1512"/>
    <lineage>
        <taxon>Bacteria</taxon>
        <taxon>Bacillati</taxon>
        <taxon>Bacillota</taxon>
        <taxon>Clostridia</taxon>
        <taxon>Lachnospirales</taxon>
        <taxon>Lachnospiraceae</taxon>
        <taxon>Otoolea</taxon>
    </lineage>
</organism>
<dbReference type="InterPro" id="IPR007597">
    <property type="entry name" value="CheC"/>
</dbReference>
<proteinExistence type="predicted"/>
<evidence type="ECO:0000313" key="3">
    <source>
        <dbReference type="Proteomes" id="UP001203136"/>
    </source>
</evidence>
<accession>A0AAW5EXJ2</accession>
<evidence type="ECO:0000313" key="2">
    <source>
        <dbReference type="EMBL" id="MCK0084993.1"/>
    </source>
</evidence>
<dbReference type="EMBL" id="JAINVB010000001">
    <property type="protein sequence ID" value="MCK0084993.1"/>
    <property type="molecule type" value="Genomic_DNA"/>
</dbReference>
<dbReference type="Pfam" id="PF04509">
    <property type="entry name" value="CheC"/>
    <property type="match status" value="1"/>
</dbReference>
<feature type="domain" description="CheC-like protein" evidence="1">
    <location>
        <begin position="14"/>
        <end position="28"/>
    </location>
</feature>
<sequence length="37" mass="3857">MNRYSELNENARGILMEIGNIGTGNAVTPVPNAGPAD</sequence>
<dbReference type="RefSeq" id="WP_247213122.1">
    <property type="nucleotide sequence ID" value="NZ_JAINVB010000001.1"/>
</dbReference>
<reference evidence="2" key="1">
    <citation type="journal article" date="2022" name="Cell Host Microbe">
        <title>Colonization of the live biotherapeutic product VE303 and modulation of the microbiota and metabolites in healthy volunteers.</title>
        <authorList>
            <person name="Dsouza M."/>
            <person name="Menon R."/>
            <person name="Crossette E."/>
            <person name="Bhattarai S.K."/>
            <person name="Schneider J."/>
            <person name="Kim Y.G."/>
            <person name="Reddy S."/>
            <person name="Caballero S."/>
            <person name="Felix C."/>
            <person name="Cornacchione L."/>
            <person name="Hendrickson J."/>
            <person name="Watson A.R."/>
            <person name="Minot S.S."/>
            <person name="Greenfield N."/>
            <person name="Schopf L."/>
            <person name="Szabady R."/>
            <person name="Patarroyo J."/>
            <person name="Smith W."/>
            <person name="Harrison P."/>
            <person name="Kuijper E.J."/>
            <person name="Kelly C.P."/>
            <person name="Olle B."/>
            <person name="Bobilev D."/>
            <person name="Silber J.L."/>
            <person name="Bucci V."/>
            <person name="Roberts B."/>
            <person name="Faith J."/>
            <person name="Norman J.M."/>
        </authorList>
    </citation>
    <scope>NUCLEOTIDE SEQUENCE</scope>
    <source>
        <strain evidence="2">VE303-04</strain>
    </source>
</reference>
<gene>
    <name evidence="2" type="ORF">K5I21_03660</name>
</gene>
<comment type="caution">
    <text evidence="2">The sequence shown here is derived from an EMBL/GenBank/DDBJ whole genome shotgun (WGS) entry which is preliminary data.</text>
</comment>
<dbReference type="AlphaFoldDB" id="A0AAW5EXJ2"/>
<name>A0AAW5EXJ2_CLOSY</name>
<protein>
    <submittedName>
        <fullName evidence="2">Chemotaxis protein CheC</fullName>
    </submittedName>
</protein>
<dbReference type="GO" id="GO:0016787">
    <property type="term" value="F:hydrolase activity"/>
    <property type="evidence" value="ECO:0007669"/>
    <property type="project" value="InterPro"/>
</dbReference>
<dbReference type="Proteomes" id="UP001203136">
    <property type="component" value="Unassembled WGS sequence"/>
</dbReference>
<evidence type="ECO:0000259" key="1">
    <source>
        <dbReference type="Pfam" id="PF04509"/>
    </source>
</evidence>